<proteinExistence type="predicted"/>
<accession>C8X3Z2</accession>
<dbReference type="HOGENOM" id="CLU_160559_0_0_7"/>
<evidence type="ECO:0000313" key="2">
    <source>
        <dbReference type="EMBL" id="ACV69139.1"/>
    </source>
</evidence>
<keyword evidence="1" id="KW-0472">Membrane</keyword>
<dbReference type="eggNOG" id="ENOG5033684">
    <property type="taxonomic scope" value="Bacteria"/>
</dbReference>
<reference evidence="2 3" key="2">
    <citation type="journal article" date="2010" name="Stand. Genomic Sci.">
        <title>Complete genome sequence of Desulfohalobium retbaense type strain (HR(100)).</title>
        <authorList>
            <person name="Spring S."/>
            <person name="Nolan M."/>
            <person name="Lapidus A."/>
            <person name="Glavina Del Rio T."/>
            <person name="Copeland A."/>
            <person name="Tice H."/>
            <person name="Cheng J.F."/>
            <person name="Lucas S."/>
            <person name="Land M."/>
            <person name="Chen F."/>
            <person name="Bruce D."/>
            <person name="Goodwin L."/>
            <person name="Pitluck S."/>
            <person name="Ivanova N."/>
            <person name="Mavromatis K."/>
            <person name="Mikhailova N."/>
            <person name="Pati A."/>
            <person name="Chen A."/>
            <person name="Palaniappan K."/>
            <person name="Hauser L."/>
            <person name="Chang Y.J."/>
            <person name="Jeffries C.D."/>
            <person name="Munk C."/>
            <person name="Kiss H."/>
            <person name="Chain P."/>
            <person name="Han C."/>
            <person name="Brettin T."/>
            <person name="Detter J.C."/>
            <person name="Schuler E."/>
            <person name="Goker M."/>
            <person name="Rohde M."/>
            <person name="Bristow J."/>
            <person name="Eisen J.A."/>
            <person name="Markowitz V."/>
            <person name="Hugenholtz P."/>
            <person name="Kyrpides N.C."/>
            <person name="Klenk H.P."/>
        </authorList>
    </citation>
    <scope>NUCLEOTIDE SEQUENCE [LARGE SCALE GENOMIC DNA]</scope>
    <source>
        <strain evidence="2 3">DSM 5692</strain>
    </source>
</reference>
<feature type="transmembrane region" description="Helical" evidence="1">
    <location>
        <begin position="20"/>
        <end position="42"/>
    </location>
</feature>
<evidence type="ECO:0000256" key="1">
    <source>
        <dbReference type="SAM" id="Phobius"/>
    </source>
</evidence>
<sequence>MPKTEAVEVLRLRGASIFKLVLLGSTVSWTALGLVFGALALAGFDVVQWNGDYLAGVRGLVAAPMIIALAGLLWGVVCAVGIYLGLRLYALFRPLTLEFVLADETRKHKNREHNDGGAFEAPRHPRST</sequence>
<dbReference type="EMBL" id="CP001734">
    <property type="protein sequence ID" value="ACV69139.1"/>
    <property type="molecule type" value="Genomic_DNA"/>
</dbReference>
<dbReference type="RefSeq" id="WP_015752282.1">
    <property type="nucleotide sequence ID" value="NC_013223.1"/>
</dbReference>
<evidence type="ECO:0000313" key="3">
    <source>
        <dbReference type="Proteomes" id="UP000001052"/>
    </source>
</evidence>
<dbReference type="AlphaFoldDB" id="C8X3Z2"/>
<dbReference type="KEGG" id="drt:Dret_1855"/>
<feature type="transmembrane region" description="Helical" evidence="1">
    <location>
        <begin position="62"/>
        <end position="86"/>
    </location>
</feature>
<dbReference type="STRING" id="485915.Dret_1855"/>
<name>C8X3Z2_DESRD</name>
<dbReference type="Proteomes" id="UP000001052">
    <property type="component" value="Chromosome"/>
</dbReference>
<keyword evidence="1" id="KW-0812">Transmembrane</keyword>
<gene>
    <name evidence="2" type="ordered locus">Dret_1855</name>
</gene>
<protein>
    <submittedName>
        <fullName evidence="2">Uncharacterized protein</fullName>
    </submittedName>
</protein>
<organism evidence="2 3">
    <name type="scientific">Desulfohalobium retbaense (strain ATCC 49708 / DSM 5692 / JCM 16813 / HR100)</name>
    <dbReference type="NCBI Taxonomy" id="485915"/>
    <lineage>
        <taxon>Bacteria</taxon>
        <taxon>Pseudomonadati</taxon>
        <taxon>Thermodesulfobacteriota</taxon>
        <taxon>Desulfovibrionia</taxon>
        <taxon>Desulfovibrionales</taxon>
        <taxon>Desulfohalobiaceae</taxon>
        <taxon>Desulfohalobium</taxon>
    </lineage>
</organism>
<keyword evidence="1" id="KW-1133">Transmembrane helix</keyword>
<keyword evidence="3" id="KW-1185">Reference proteome</keyword>
<reference evidence="3" key="1">
    <citation type="submission" date="2009-09" db="EMBL/GenBank/DDBJ databases">
        <title>The complete chromosome of Desulfohalobium retbaense DSM 5692.</title>
        <authorList>
            <consortium name="US DOE Joint Genome Institute (JGI-PGF)"/>
            <person name="Lucas S."/>
            <person name="Copeland A."/>
            <person name="Lapidus A."/>
            <person name="Glavina del Rio T."/>
            <person name="Dalin E."/>
            <person name="Tice H."/>
            <person name="Bruce D."/>
            <person name="Goodwin L."/>
            <person name="Pitluck S."/>
            <person name="Kyrpides N."/>
            <person name="Mavromatis K."/>
            <person name="Ivanova N."/>
            <person name="Mikhailova N."/>
            <person name="Munk A.C."/>
            <person name="Brettin T."/>
            <person name="Detter J.C."/>
            <person name="Han C."/>
            <person name="Tapia R."/>
            <person name="Larimer F."/>
            <person name="Land M."/>
            <person name="Hauser L."/>
            <person name="Markowitz V."/>
            <person name="Cheng J.-F."/>
            <person name="Hugenholtz P."/>
            <person name="Woyke T."/>
            <person name="Wu D."/>
            <person name="Spring S."/>
            <person name="Klenk H.-P."/>
            <person name="Eisen J.A."/>
        </authorList>
    </citation>
    <scope>NUCLEOTIDE SEQUENCE [LARGE SCALE GENOMIC DNA]</scope>
    <source>
        <strain evidence="3">DSM 5692</strain>
    </source>
</reference>